<protein>
    <submittedName>
        <fullName evidence="8">Microtubule-associated tumor suppressor 1 isoform X1</fullName>
    </submittedName>
</protein>
<gene>
    <name evidence="8" type="primary">Mtus1</name>
</gene>
<keyword evidence="4" id="KW-0539">Nucleus</keyword>
<keyword evidence="3 5" id="KW-0175">Coiled coil</keyword>
<evidence type="ECO:0000313" key="7">
    <source>
        <dbReference type="Proteomes" id="UP000694915"/>
    </source>
</evidence>
<feature type="compositionally biased region" description="Low complexity" evidence="6">
    <location>
        <begin position="464"/>
        <end position="473"/>
    </location>
</feature>
<comment type="similarity">
    <text evidence="2">Belongs to the MTUS1 family.</text>
</comment>
<feature type="compositionally biased region" description="Polar residues" evidence="6">
    <location>
        <begin position="511"/>
        <end position="523"/>
    </location>
</feature>
<feature type="region of interest" description="Disordered" evidence="6">
    <location>
        <begin position="1168"/>
        <end position="1201"/>
    </location>
</feature>
<evidence type="ECO:0000256" key="5">
    <source>
        <dbReference type="SAM" id="Coils"/>
    </source>
</evidence>
<feature type="region of interest" description="Disordered" evidence="6">
    <location>
        <begin position="442"/>
        <end position="473"/>
    </location>
</feature>
<feature type="compositionally biased region" description="Basic and acidic residues" evidence="6">
    <location>
        <begin position="649"/>
        <end position="659"/>
    </location>
</feature>
<sequence>MNDDNSGKTEDELYCVFVRDQNGNTPEYDTKSPSTQRPSASPGGWNAANPDDMVVDYEMDPAVDGSESVFLSHQRVEAIDYPEPSSGFISKPGFAMHSDPTHQSSALSTVVTPPNLHSKLDSLETPQEERFEPSLAGVCKSDDGFNCADSAAPLELKQTFDMKLDATNCTMIARHSIERGQPFHALGGLPPTTVGGGNTLLSCPVWTSPQSSEMHVRETHNSEGFEKLQAPPREALNTTYTVCSDVPMQTDGADIGILCQESLGNVTKEYPDGPEQGLVGDGMEVPSGSVLQEFHCVSKDEPNSETHSHRSYGQQEMGQSLRGTLCNRHVDDECPSLVPAFDKSKTSVLDSECKVTTTENLHSASHDNNSKIQKSAEELTLRSAPGQRFSLCEMAWDGNGRAISTNHTVCTSTPVQDTPSVSLTLSPVDATERCNLMEKAPRDAETAPNLKGAPVNAPKPNLGKSTTKTNSTISSKVRKTEIISYPRPNFKNIKAKVISRSVLQPKDASAMNGTPKPQITGVSSAPPVPSKQLTAMNRKPRSDLNADKKAEILINKTDKQQFNKLITSQAVHVSTHSKNASLRVPRATSAAKSNREDVDKTSASSHAASETGSVAAFFQKIKGILPGKMKSSECLEVTLVSHIDRISPEKGEKDCEAPTEKQGLGNPTTNETSECKPPFVGSAPKTATTLGRNISKPDPCSLRKATGLKAKVGPAVSCLRRKNDSRILGSDRALSPQRIRRVSSSGGNAVIKYEEKPPKQAFQNGSGSLYLKPLVPRVHAHLLKTPPKGPSRKSLFTAFNSVEKGRQKNPRSLCIQTQTAPDVLSSERALELAQYKTKCENQGGFILHLKQLLSCGNTKFEALTVVIQHLLSEQEEALKQHKTLFQELVNLRGELVAASSTCEKLEKARNDLQTAYEGFVQKLNQQHQTDQTELENRLKEFYTAECEKLQNIYIEEAEKYKTQLQEQFDNLNAAHETTKLEIEASHSEKVELLKKTYETSLSEIKKSHEMEKKSLENLLNEKQESLEKQINDLKSENDALNEKLKSEEQKRISREKANSKNPQVMYLEQELESLKAVLEIKNEKLHQQDMKLMKMEKLVDNNTALVDKLKRFQQENEELKARMDKHMAISRQLSTEQAALQESLEKESKVNKRLSMENEELLWKLHNGDLCSPKRSPTSAAIPFQSPRNSGSFSSPSISPR</sequence>
<dbReference type="PANTHER" id="PTHR24200">
    <property type="entry name" value="TOUCAN, ISOFORM A"/>
    <property type="match status" value="1"/>
</dbReference>
<feature type="region of interest" description="Disordered" evidence="6">
    <location>
        <begin position="577"/>
        <end position="609"/>
    </location>
</feature>
<feature type="compositionally biased region" description="Low complexity" evidence="6">
    <location>
        <begin position="1186"/>
        <end position="1201"/>
    </location>
</feature>
<evidence type="ECO:0000256" key="4">
    <source>
        <dbReference type="ARBA" id="ARBA00023242"/>
    </source>
</evidence>
<organism evidence="7 8">
    <name type="scientific">Microtus ochrogaster</name>
    <name type="common">Prairie vole</name>
    <dbReference type="NCBI Taxonomy" id="79684"/>
    <lineage>
        <taxon>Eukaryota</taxon>
        <taxon>Metazoa</taxon>
        <taxon>Chordata</taxon>
        <taxon>Craniata</taxon>
        <taxon>Vertebrata</taxon>
        <taxon>Euteleostomi</taxon>
        <taxon>Mammalia</taxon>
        <taxon>Eutheria</taxon>
        <taxon>Euarchontoglires</taxon>
        <taxon>Glires</taxon>
        <taxon>Rodentia</taxon>
        <taxon>Myomorpha</taxon>
        <taxon>Muroidea</taxon>
        <taxon>Cricetidae</taxon>
        <taxon>Arvicolinae</taxon>
        <taxon>Microtus</taxon>
    </lineage>
</organism>
<evidence type="ECO:0000313" key="8">
    <source>
        <dbReference type="RefSeq" id="XP_005362605.1"/>
    </source>
</evidence>
<feature type="region of interest" description="Disordered" evidence="6">
    <location>
        <begin position="649"/>
        <end position="698"/>
    </location>
</feature>
<feature type="coiled-coil region" evidence="5">
    <location>
        <begin position="954"/>
        <end position="1136"/>
    </location>
</feature>
<evidence type="ECO:0000256" key="1">
    <source>
        <dbReference type="ARBA" id="ARBA00004123"/>
    </source>
</evidence>
<evidence type="ECO:0000256" key="6">
    <source>
        <dbReference type="SAM" id="MobiDB-lite"/>
    </source>
</evidence>
<reference evidence="8" key="1">
    <citation type="submission" date="2025-08" db="UniProtKB">
        <authorList>
            <consortium name="RefSeq"/>
        </authorList>
    </citation>
    <scope>IDENTIFICATION</scope>
</reference>
<feature type="region of interest" description="Disordered" evidence="6">
    <location>
        <begin position="506"/>
        <end position="540"/>
    </location>
</feature>
<evidence type="ECO:0000256" key="3">
    <source>
        <dbReference type="ARBA" id="ARBA00023054"/>
    </source>
</evidence>
<name>A0ABM0LB64_MICOH</name>
<proteinExistence type="inferred from homology"/>
<dbReference type="RefSeq" id="XP_005362605.1">
    <property type="nucleotide sequence ID" value="XM_005362548.3"/>
</dbReference>
<keyword evidence="7" id="KW-1185">Reference proteome</keyword>
<feature type="compositionally biased region" description="Polar residues" evidence="6">
    <location>
        <begin position="21"/>
        <end position="39"/>
    </location>
</feature>
<dbReference type="PANTHER" id="PTHR24200:SF7">
    <property type="entry name" value="MICROTUBULE-ASSOCIATED TUMOR SUPPRESSOR 1"/>
    <property type="match status" value="1"/>
</dbReference>
<comment type="subcellular location">
    <subcellularLocation>
        <location evidence="1">Nucleus</location>
    </subcellularLocation>
</comment>
<dbReference type="Proteomes" id="UP000694915">
    <property type="component" value="Linkage group LG7_11"/>
</dbReference>
<dbReference type="InterPro" id="IPR051293">
    <property type="entry name" value="MTUS1/CCDC69"/>
</dbReference>
<feature type="coiled-coil region" evidence="5">
    <location>
        <begin position="871"/>
        <end position="922"/>
    </location>
</feature>
<feature type="region of interest" description="Disordered" evidence="6">
    <location>
        <begin position="19"/>
        <end position="52"/>
    </location>
</feature>
<dbReference type="GeneID" id="101999730"/>
<accession>A0ABM0LB64</accession>
<evidence type="ECO:0000256" key="2">
    <source>
        <dbReference type="ARBA" id="ARBA00007585"/>
    </source>
</evidence>